<reference evidence="3" key="1">
    <citation type="submission" date="2025-08" db="UniProtKB">
        <authorList>
            <consortium name="RefSeq"/>
        </authorList>
    </citation>
    <scope>IDENTIFICATION</scope>
    <source>
        <tissue evidence="3">Testes</tissue>
    </source>
</reference>
<dbReference type="Pfam" id="PF07004">
    <property type="entry name" value="SHIPPO-rpt"/>
    <property type="match status" value="7"/>
</dbReference>
<feature type="region of interest" description="Disordered" evidence="1">
    <location>
        <begin position="1"/>
        <end position="26"/>
    </location>
</feature>
<evidence type="ECO:0000313" key="2">
    <source>
        <dbReference type="Proteomes" id="UP000694865"/>
    </source>
</evidence>
<dbReference type="Proteomes" id="UP000694865">
    <property type="component" value="Unplaced"/>
</dbReference>
<sequence>MYDRAPRNLSLPAESTGPNVGPGSYETPIATQALLRSDGYAPFSSMTQRETFLDVQDAVIAAPGPGHYDPAFAQDGVLGGKTLANKSKRFQDRVSATPGPGTYNLSKHSDWVKKSGIKPTTAPSVMSEKRDKGMLITSRVKYQRKPQAPSIPTPGQAYGYEEGVDGILKKQDAPPRDVSIGPAYYSVHHADTKTSVKYRGVHFGNRTSQRMDFGGKYGPGPGEYNPYTDSELTIENMNARAEEKKYDSKLPRYHEMIVQQEEKRDVPGPGKYEIQSQFKKQNPAVNTEGIEVEHPPFMAQAKRFNEKAHNIPAPGAYNDPRHSMEALKKITGLKRSPFGQTAVRFVPEPHIKKTPGPGTYNFPGLSQESVKKAYMESTRRGAFGTTSVRIHPMTKKQETTLPGPAHYQVKEKQTYSRYSQNITANFASQSNRLHSPPPVVKEVPPPGAYEVSKSHDKTQGRVVHTGPRSEEGKKKAGAFLSSASRFVPPRDTIFEETDPNNPGPGSYDPTVKDVVKLGRMVTRDERFKAMKNDFPGPGAYELSPLLQDTVLKGTFNATLNNPVAPQMDFEGRSTSTTKHAFLLGV</sequence>
<accession>A0ABM0GJX1</accession>
<dbReference type="GeneID" id="100374155"/>
<gene>
    <name evidence="3" type="primary">LOC100374155</name>
</gene>
<dbReference type="RefSeq" id="XP_002731483.1">
    <property type="nucleotide sequence ID" value="XM_002731437.2"/>
</dbReference>
<keyword evidence="2" id="KW-1185">Reference proteome</keyword>
<feature type="region of interest" description="Disordered" evidence="1">
    <location>
        <begin position="449"/>
        <end position="475"/>
    </location>
</feature>
<feature type="region of interest" description="Disordered" evidence="1">
    <location>
        <begin position="491"/>
        <end position="510"/>
    </location>
</feature>
<proteinExistence type="predicted"/>
<name>A0ABM0GJX1_SACKO</name>
<dbReference type="InterPro" id="IPR010736">
    <property type="entry name" value="SHIPPO-rpt"/>
</dbReference>
<dbReference type="InterPro" id="IPR051291">
    <property type="entry name" value="CIMAP"/>
</dbReference>
<dbReference type="PANTHER" id="PTHR21580">
    <property type="entry name" value="SHIPPO-1-RELATED"/>
    <property type="match status" value="1"/>
</dbReference>
<protein>
    <submittedName>
        <fullName evidence="3">Sperm-tail PG-rich repeat-containing protein 2-like</fullName>
    </submittedName>
</protein>
<dbReference type="PANTHER" id="PTHR21580:SF60">
    <property type="entry name" value="SPERM-TAIL PG-RICH REPEAT-CONTAINING PROTEIN 2"/>
    <property type="match status" value="1"/>
</dbReference>
<evidence type="ECO:0000256" key="1">
    <source>
        <dbReference type="SAM" id="MobiDB-lite"/>
    </source>
</evidence>
<organism evidence="2 3">
    <name type="scientific">Saccoglossus kowalevskii</name>
    <name type="common">Acorn worm</name>
    <dbReference type="NCBI Taxonomy" id="10224"/>
    <lineage>
        <taxon>Eukaryota</taxon>
        <taxon>Metazoa</taxon>
        <taxon>Hemichordata</taxon>
        <taxon>Enteropneusta</taxon>
        <taxon>Harrimaniidae</taxon>
        <taxon>Saccoglossus</taxon>
    </lineage>
</organism>
<evidence type="ECO:0000313" key="3">
    <source>
        <dbReference type="RefSeq" id="XP_002731483.1"/>
    </source>
</evidence>